<keyword evidence="2" id="KW-0472">Membrane</keyword>
<evidence type="ECO:0000313" key="5">
    <source>
        <dbReference type="Proteomes" id="UP000078272"/>
    </source>
</evidence>
<reference evidence="5 6" key="1">
    <citation type="journal article" date="2016" name="Front. Microbiol.">
        <title>Genomic Resource of Rice Seed Associated Bacteria.</title>
        <authorList>
            <person name="Midha S."/>
            <person name="Bansal K."/>
            <person name="Sharma S."/>
            <person name="Kumar N."/>
            <person name="Patil P.P."/>
            <person name="Chaudhry V."/>
            <person name="Patil P.B."/>
        </authorList>
    </citation>
    <scope>NUCLEOTIDE SEQUENCE [LARGE SCALE GENOMIC DNA]</scope>
    <source>
        <strain evidence="3 5">NS226</strain>
        <strain evidence="4 6">NS365</strain>
    </source>
</reference>
<evidence type="ECO:0000256" key="2">
    <source>
        <dbReference type="SAM" id="Phobius"/>
    </source>
</evidence>
<dbReference type="RefSeq" id="WP_058600878.1">
    <property type="nucleotide sequence ID" value="NZ_LDPZ01000030.1"/>
</dbReference>
<name>A0A175R8F5_9HYPH</name>
<keyword evidence="2" id="KW-0812">Transmembrane</keyword>
<dbReference type="eggNOG" id="ENOG5032IKD">
    <property type="taxonomic scope" value="Bacteria"/>
</dbReference>
<dbReference type="OrthoDB" id="9804139at2"/>
<dbReference type="EMBL" id="LDPZ01000030">
    <property type="protein sequence ID" value="KTQ94105.1"/>
    <property type="molecule type" value="Genomic_DNA"/>
</dbReference>
<feature type="compositionally biased region" description="Basic and acidic residues" evidence="1">
    <location>
        <begin position="32"/>
        <end position="42"/>
    </location>
</feature>
<dbReference type="STRING" id="401562.NS365_13995"/>
<dbReference type="Proteomes" id="UP000078529">
    <property type="component" value="Unassembled WGS sequence"/>
</dbReference>
<feature type="transmembrane region" description="Helical" evidence="2">
    <location>
        <begin position="6"/>
        <end position="21"/>
    </location>
</feature>
<evidence type="ECO:0000256" key="1">
    <source>
        <dbReference type="SAM" id="MobiDB-lite"/>
    </source>
</evidence>
<dbReference type="PATRIC" id="fig|401562.3.peg.2655"/>
<feature type="region of interest" description="Disordered" evidence="1">
    <location>
        <begin position="32"/>
        <end position="63"/>
    </location>
</feature>
<dbReference type="EMBL" id="LDQA01000028">
    <property type="protein sequence ID" value="KTR05113.1"/>
    <property type="molecule type" value="Genomic_DNA"/>
</dbReference>
<comment type="caution">
    <text evidence="3">The sequence shown here is derived from an EMBL/GenBank/DDBJ whole genome shotgun (WGS) entry which is preliminary data.</text>
</comment>
<protein>
    <submittedName>
        <fullName evidence="3">Uncharacterized protein</fullName>
    </submittedName>
</protein>
<dbReference type="Proteomes" id="UP000078272">
    <property type="component" value="Unassembled WGS sequence"/>
</dbReference>
<proteinExistence type="predicted"/>
<organism evidence="3 5">
    <name type="scientific">Aureimonas ureilytica</name>
    <dbReference type="NCBI Taxonomy" id="401562"/>
    <lineage>
        <taxon>Bacteria</taxon>
        <taxon>Pseudomonadati</taxon>
        <taxon>Pseudomonadota</taxon>
        <taxon>Alphaproteobacteria</taxon>
        <taxon>Hyphomicrobiales</taxon>
        <taxon>Aurantimonadaceae</taxon>
        <taxon>Aureimonas</taxon>
    </lineage>
</organism>
<accession>A0A175R8F5</accession>
<evidence type="ECO:0000313" key="6">
    <source>
        <dbReference type="Proteomes" id="UP000078529"/>
    </source>
</evidence>
<evidence type="ECO:0000313" key="4">
    <source>
        <dbReference type="EMBL" id="KTR05113.1"/>
    </source>
</evidence>
<gene>
    <name evidence="3" type="ORF">NS226_14760</name>
    <name evidence="4" type="ORF">NS365_13995</name>
</gene>
<evidence type="ECO:0000313" key="3">
    <source>
        <dbReference type="EMBL" id="KTQ94105.1"/>
    </source>
</evidence>
<sequence>MADLMPIFLFGLVGAAAYFGYQQMQRDAARVSERNRRSEAEMRTGAQGTLVRGEDGVFRLQED</sequence>
<dbReference type="AlphaFoldDB" id="A0A175R8F5"/>
<keyword evidence="2" id="KW-1133">Transmembrane helix</keyword>
<feature type="compositionally biased region" description="Basic and acidic residues" evidence="1">
    <location>
        <begin position="52"/>
        <end position="63"/>
    </location>
</feature>
<keyword evidence="6" id="KW-1185">Reference proteome</keyword>